<feature type="region of interest" description="Disordered" evidence="1">
    <location>
        <begin position="12"/>
        <end position="50"/>
    </location>
</feature>
<name>A0AAV5MGC4_9ROSI</name>
<sequence>MIDAAEIYGMSSLSEGGNNVTLPKKKSKDPAAAEVEERTGAGTSSTELRQLPEEVPVEFIPWSLPVDINLELREVGVVTHRKEKSIIPLPVQKSSFYQSSSRTATKRFLNSTFSEVDLKRAQEKMDADDGVGVVRHALEV</sequence>
<dbReference type="Proteomes" id="UP001054252">
    <property type="component" value="Unassembled WGS sequence"/>
</dbReference>
<evidence type="ECO:0000313" key="3">
    <source>
        <dbReference type="Proteomes" id="UP001054252"/>
    </source>
</evidence>
<reference evidence="2 3" key="1">
    <citation type="journal article" date="2021" name="Commun. Biol.">
        <title>The genome of Shorea leprosula (Dipterocarpaceae) highlights the ecological relevance of drought in aseasonal tropical rainforests.</title>
        <authorList>
            <person name="Ng K.K.S."/>
            <person name="Kobayashi M.J."/>
            <person name="Fawcett J.A."/>
            <person name="Hatakeyama M."/>
            <person name="Paape T."/>
            <person name="Ng C.H."/>
            <person name="Ang C.C."/>
            <person name="Tnah L.H."/>
            <person name="Lee C.T."/>
            <person name="Nishiyama T."/>
            <person name="Sese J."/>
            <person name="O'Brien M.J."/>
            <person name="Copetti D."/>
            <person name="Mohd Noor M.I."/>
            <person name="Ong R.C."/>
            <person name="Putra M."/>
            <person name="Sireger I.Z."/>
            <person name="Indrioko S."/>
            <person name="Kosugi Y."/>
            <person name="Izuno A."/>
            <person name="Isagi Y."/>
            <person name="Lee S.L."/>
            <person name="Shimizu K.K."/>
        </authorList>
    </citation>
    <scope>NUCLEOTIDE SEQUENCE [LARGE SCALE GENOMIC DNA]</scope>
    <source>
        <strain evidence="2">214</strain>
    </source>
</reference>
<accession>A0AAV5MGC4</accession>
<feature type="compositionally biased region" description="Basic and acidic residues" evidence="1">
    <location>
        <begin position="28"/>
        <end position="39"/>
    </location>
</feature>
<dbReference type="EMBL" id="BPVZ01000279">
    <property type="protein sequence ID" value="GKV48998.1"/>
    <property type="molecule type" value="Genomic_DNA"/>
</dbReference>
<feature type="compositionally biased region" description="Polar residues" evidence="1">
    <location>
        <begin position="12"/>
        <end position="21"/>
    </location>
</feature>
<comment type="caution">
    <text evidence="2">The sequence shown here is derived from an EMBL/GenBank/DDBJ whole genome shotgun (WGS) entry which is preliminary data.</text>
</comment>
<evidence type="ECO:0000256" key="1">
    <source>
        <dbReference type="SAM" id="MobiDB-lite"/>
    </source>
</evidence>
<keyword evidence="3" id="KW-1185">Reference proteome</keyword>
<gene>
    <name evidence="2" type="ORF">SLEP1_g55772</name>
</gene>
<protein>
    <submittedName>
        <fullName evidence="2">Uncharacterized protein</fullName>
    </submittedName>
</protein>
<organism evidence="2 3">
    <name type="scientific">Rubroshorea leprosula</name>
    <dbReference type="NCBI Taxonomy" id="152421"/>
    <lineage>
        <taxon>Eukaryota</taxon>
        <taxon>Viridiplantae</taxon>
        <taxon>Streptophyta</taxon>
        <taxon>Embryophyta</taxon>
        <taxon>Tracheophyta</taxon>
        <taxon>Spermatophyta</taxon>
        <taxon>Magnoliopsida</taxon>
        <taxon>eudicotyledons</taxon>
        <taxon>Gunneridae</taxon>
        <taxon>Pentapetalae</taxon>
        <taxon>rosids</taxon>
        <taxon>malvids</taxon>
        <taxon>Malvales</taxon>
        <taxon>Dipterocarpaceae</taxon>
        <taxon>Rubroshorea</taxon>
    </lineage>
</organism>
<evidence type="ECO:0000313" key="2">
    <source>
        <dbReference type="EMBL" id="GKV48998.1"/>
    </source>
</evidence>
<proteinExistence type="predicted"/>
<dbReference type="AlphaFoldDB" id="A0AAV5MGC4"/>